<dbReference type="EMBL" id="CP045430">
    <property type="protein sequence ID" value="QPB85762.1"/>
    <property type="molecule type" value="Genomic_DNA"/>
</dbReference>
<keyword evidence="3" id="KW-0732">Signal</keyword>
<dbReference type="SUPFAM" id="SSF69318">
    <property type="entry name" value="Integrin alpha N-terminal domain"/>
    <property type="match status" value="1"/>
</dbReference>
<dbReference type="Gene3D" id="2.60.40.10">
    <property type="entry name" value="Immunoglobulins"/>
    <property type="match status" value="2"/>
</dbReference>
<dbReference type="GO" id="GO:0005737">
    <property type="term" value="C:cytoplasm"/>
    <property type="evidence" value="ECO:0007669"/>
    <property type="project" value="InterPro"/>
</dbReference>
<dbReference type="PANTHER" id="PTHR32305">
    <property type="match status" value="1"/>
</dbReference>
<dbReference type="InterPro" id="IPR013517">
    <property type="entry name" value="FG-GAP"/>
</dbReference>
<evidence type="ECO:0000259" key="6">
    <source>
        <dbReference type="Pfam" id="PF12256"/>
    </source>
</evidence>
<comment type="subcellular location">
    <subcellularLocation>
        <location evidence="1">Secreted</location>
    </subcellularLocation>
</comment>
<dbReference type="InterPro" id="IPR022385">
    <property type="entry name" value="Rhs_assc_core"/>
</dbReference>
<gene>
    <name evidence="7" type="ORF">CWC22_022415</name>
</gene>
<feature type="compositionally biased region" description="Basic and acidic residues" evidence="5">
    <location>
        <begin position="2812"/>
        <end position="2830"/>
    </location>
</feature>
<dbReference type="InterPro" id="IPR013783">
    <property type="entry name" value="Ig-like_fold"/>
</dbReference>
<dbReference type="Pfam" id="PF12256">
    <property type="entry name" value="TcdB_toxin_midN"/>
    <property type="match status" value="1"/>
</dbReference>
<keyword evidence="4" id="KW-0843">Virulence</keyword>
<dbReference type="Proteomes" id="UP000305729">
    <property type="component" value="Chromosome 2"/>
</dbReference>
<keyword evidence="2" id="KW-0964">Secreted</keyword>
<dbReference type="Gene3D" id="2.180.10.10">
    <property type="entry name" value="RHS repeat-associated core"/>
    <property type="match status" value="1"/>
</dbReference>
<evidence type="ECO:0000256" key="3">
    <source>
        <dbReference type="ARBA" id="ARBA00022729"/>
    </source>
</evidence>
<feature type="region of interest" description="Disordered" evidence="5">
    <location>
        <begin position="2808"/>
        <end position="2830"/>
    </location>
</feature>
<dbReference type="InterPro" id="IPR003284">
    <property type="entry name" value="Sal_SpvB"/>
</dbReference>
<feature type="domain" description="Insecticide toxin TcdB middle/N-terminal" evidence="6">
    <location>
        <begin position="1471"/>
        <end position="1610"/>
    </location>
</feature>
<dbReference type="InterPro" id="IPR050708">
    <property type="entry name" value="T6SS_VgrG/RHS"/>
</dbReference>
<reference evidence="7 8" key="1">
    <citation type="submission" date="2019-10" db="EMBL/GenBank/DDBJ databases">
        <title>Pseudoalteromonas rubra S4059.</title>
        <authorList>
            <person name="Paulsen S."/>
            <person name="Wang X."/>
        </authorList>
    </citation>
    <scope>NUCLEOTIDE SEQUENCE [LARGE SCALE GENOMIC DNA]</scope>
    <source>
        <strain evidence="7 8">S4059</strain>
    </source>
</reference>
<evidence type="ECO:0000313" key="7">
    <source>
        <dbReference type="EMBL" id="QPB85762.1"/>
    </source>
</evidence>
<evidence type="ECO:0000313" key="8">
    <source>
        <dbReference type="Proteomes" id="UP000305729"/>
    </source>
</evidence>
<dbReference type="NCBIfam" id="TIGR03696">
    <property type="entry name" value="Rhs_assc_core"/>
    <property type="match status" value="1"/>
</dbReference>
<evidence type="ECO:0000256" key="5">
    <source>
        <dbReference type="SAM" id="MobiDB-lite"/>
    </source>
</evidence>
<evidence type="ECO:0000256" key="1">
    <source>
        <dbReference type="ARBA" id="ARBA00004613"/>
    </source>
</evidence>
<accession>A0A5S3UWC9</accession>
<dbReference type="InterPro" id="IPR028994">
    <property type="entry name" value="Integrin_alpha_N"/>
</dbReference>
<evidence type="ECO:0000256" key="4">
    <source>
        <dbReference type="ARBA" id="ARBA00023026"/>
    </source>
</evidence>
<dbReference type="GO" id="GO:0005576">
    <property type="term" value="C:extracellular region"/>
    <property type="evidence" value="ECO:0007669"/>
    <property type="project" value="UniProtKB-SubCell"/>
</dbReference>
<dbReference type="PANTHER" id="PTHR32305:SF15">
    <property type="entry name" value="PROTEIN RHSA-RELATED"/>
    <property type="match status" value="1"/>
</dbReference>
<protein>
    <recommendedName>
        <fullName evidence="6">Insecticide toxin TcdB middle/N-terminal domain-containing protein</fullName>
    </recommendedName>
</protein>
<proteinExistence type="predicted"/>
<name>A0A5S3UWC9_9GAMM</name>
<evidence type="ECO:0000256" key="2">
    <source>
        <dbReference type="ARBA" id="ARBA00022525"/>
    </source>
</evidence>
<dbReference type="InterPro" id="IPR022045">
    <property type="entry name" value="TcdB_toxin_mid/N"/>
</dbReference>
<organism evidence="7 8">
    <name type="scientific">Pseudoalteromonas rubra</name>
    <dbReference type="NCBI Taxonomy" id="43658"/>
    <lineage>
        <taxon>Bacteria</taxon>
        <taxon>Pseudomonadati</taxon>
        <taxon>Pseudomonadota</taxon>
        <taxon>Gammaproteobacteria</taxon>
        <taxon>Alteromonadales</taxon>
        <taxon>Pseudoalteromonadaceae</taxon>
        <taxon>Pseudoalteromonas</taxon>
    </lineage>
</organism>
<dbReference type="Pfam" id="PF03534">
    <property type="entry name" value="SpvB"/>
    <property type="match status" value="1"/>
</dbReference>
<dbReference type="Pfam" id="PF13517">
    <property type="entry name" value="FG-GAP_3"/>
    <property type="match status" value="1"/>
</dbReference>
<sequence>MRSFFVLYSIILFNIMLFPTAEAGSSFYRINEDQNLTIISRDLDGISTNTHGEMSVRGAVNGYPYVVGAGAPHSSKIIYKPKDNYCGKDSFIAETDVSEIPDGCQPGQACFPKYTAWSHTINVTVSCVNDKPIYGYNSFKDKEINQATSTRYAFTVSDVETDAEQLQVAIQSVTNASLLPPSAFTFSGTGRYRVLDITPSPAHFGEATVIVRLSDKQGGVTDSSFKLTVNRVGPTGITLNEDTQYELKVKDLPSVDISLDGEISTSKPTHGIVRLASEQAPHSAVVTYVPGSNYCGSDSFTLETNPTNSCDGCGPPDYDPWSHKVEVTVNCVNDAPKFGSSGLEDLNIDQGTTRSMSFTVSDIDNSASQLSVSVVSSSNPQLLPTSSVLLSGSGSNRVIQLVPNPKANGSSKVKLKITDPEGLSSEKEFTLTVNAVVGVEYKKAFVPVRRGSITIFKSVDRSPSAPEKFSNVERDGKYHISWNESTDASYYVIDQFINGVWVTVGSKITGNSFSISSGNGARFRFTACNDYGCSKSVDIYHYVSGDDVTLSATEDQAKIILSSQLGIRYHRDWTTVISEYNGTVSHDTINQRVVFTPKPNFCGAAAFRAQATIEGNSGSAQHIPEIESVRVVINVACQNDAPTLKVGSGVTMAPSSQVVYSVYAYDIDNKDSDLQLEVIDLPNVLKVLDIKRNGSRFDLTIQSDFLALGNEALTIAVSDGHARSETHTIPVTFDATAIETDSSMPMHFLPESIYKGELKGESGIDGGAFTYRLPLYVPPGRNGVQPKLALNYNSQSGKSSAGYGWSFSGIEAIARCSTNFSTDGYQKNVTYNNDKLCLNGSRLILASGKYGLSGATYHPERNPGVHVSQYGNMNSSSAKFTVTDAKGERKYFGLSANSQFKHAGAPYPHQWLLEKVQDPFNNTIHYGYTLKGSESLGYQKLLASINYTGSGDAKGDRKVELNWHNPTHTRYLWGGKFATGARLDYVKASAKDIQRVYKLAYSDNKLSSVRLCANTQCTTELAKKSFSWYSSGYLDYIKTANHPLAELTDTRNMKMVGIPYSSGADYNGDGIEDLKAKGDIYLIGDEHRLNRMNMSHFPGYKTAVATIPDGEGYTGYRYYSNAMSGRIDYNRNGIPDVMYLDEQKQWRIGEYNHVNDTYSLLLKTNIDGQCLAAVPGHSFVASCKSFLTDLNGDGFQDIVSKTDAGYSFHLRNTSRGLPTGGFKTVGQASGLSKIVSTDIEFADINGDGIQDIYIPNSAVWFDLTFSENRVTVKSLDMDVLEGIDLVHREKRAIWLDKNGDGLLDVMILNKDEKNRDYYWTLRINQGGGAFSAAIKTGLREFGFPALSFQDQRNTYNANVQTFDFNHDGLVDLLVPAQVLQRYSCWDLNSRQPCEVAAEDSGEPLPLLYNLDVWRWKVLISQPNNAGFIEHKLPSSIRGSLNGTGLADVNGDGYQDIVATEGFDPKSFESSCDINTKGSYGQIYCYSGDNEGVHVYLSQANNVHLMRGVHNQYATELEVQYSRLGLNANTDAGIYTSETHDLENARHVRAGGGLTVVKQLDKDAGNGKVQTKQYHYANGLFHTQGRGFQGFERITEVNITTGIKSDTQFFTEFPFAGMVKSKVLTRHSDEALISRYDTTQTASKWCDSAPADVYSPHVVSSRERTYDLATQQEITDKSVKNNYACFGALKSKTVTVSDETSTKTNFVENTYKPSSIDHSYVMTSSKKGNARAYKGQYAHTKSSNSAVLYTEFSNFQGNKARNIKVCGSVADDKVSSLSGLSCSLGSDATKVTELEFDSYGNTVKTTHSQSGQDSTVASLEGVRWQSTTYDWQGYFPEASYNSQWGKSVASQTYKYDTFWGKQTAATNVQGITTTNHLDLLGRVTLTVQHKGKQLLSQPTNFAYTSCSNDRDCPAAATTQIWQVQDGSVVSVVYRDSLGREVGTKVMHSADNIAFTEQRYDAAGNLIYKSHPHNKQDGVIGSETYLDFDVLGRPASKQTDAAPLQYSAAYQYDGLTTHIDVTPATVVAGGVSNFSVSRTYSGKELVHTADANGGSTRFTYHANGQPNYIEDASGSILRASYNGMGHKVAISDPNMGSWSYQFNVLNELRRQTDGRAYVTTFNYDKLGRTIRRVAGSNTASWLYDSQRVGLGLLDNDSTNEYTRSYDYNELARVESELLTVGNQSISQSYTYNAYGMVESTSYGNGYTSIEHVYTNYGQPYTDLEISGNATKALVTYDEFNAQGKLVQQTFGNGLIQRFNYYPGSSLMESVCTSSTGVCSGENVQYQSYAHDAFGNLVGRNDIAGGRDEQYSYDLLHRLEQTTISVGNISVDKTYSYDAVGNLLSKSDYASEYKYGNSDRSLGGNAGPNAIRSVLLNNGDNATFKYDSNGNLLSSTDGDLNITYTHAMKPERISRNGKQLNFVYDAANSRIKQTRSNDGTTVYYMNGYELEVGTSSSVHKVYVGNHSIISNDAEGARITHTHVDRLGSITSLSSGDLHINHKTEKQLTLQRRSYDSFGRVFEAYNEDALGSFLATRRGFTGHEHLPDVGLIHMNGRGYDPLLGRFLSVDPFIQSPTNTQSVNPYSYILNNPLSGTDPTGYKFETDCDSGTACAAAEKADSGASAMSNCSSSAQKTQCMLNSNRLSNGQQNEQSGSVQGGYEFYKSHESISTRARNYVFDNFINPLPDLEAAGDALAEGDLPEFAEAMVGIVGKKVKAAGKVVDDVTDLVSDLKEKPISVDEALNRASNFLKPDHPVRSIEGKTGVQFIQEFSEDGKKITLRVGFDLNPNSSHVKQLGPHLNLQTQINGKIQKKGPLKDPHTPIDPKTIRKGDY</sequence>